<dbReference type="Proteomes" id="UP001177021">
    <property type="component" value="Unassembled WGS sequence"/>
</dbReference>
<organism evidence="1 2">
    <name type="scientific">Trifolium pratense</name>
    <name type="common">Red clover</name>
    <dbReference type="NCBI Taxonomy" id="57577"/>
    <lineage>
        <taxon>Eukaryota</taxon>
        <taxon>Viridiplantae</taxon>
        <taxon>Streptophyta</taxon>
        <taxon>Embryophyta</taxon>
        <taxon>Tracheophyta</taxon>
        <taxon>Spermatophyta</taxon>
        <taxon>Magnoliopsida</taxon>
        <taxon>eudicotyledons</taxon>
        <taxon>Gunneridae</taxon>
        <taxon>Pentapetalae</taxon>
        <taxon>rosids</taxon>
        <taxon>fabids</taxon>
        <taxon>Fabales</taxon>
        <taxon>Fabaceae</taxon>
        <taxon>Papilionoideae</taxon>
        <taxon>50 kb inversion clade</taxon>
        <taxon>NPAAA clade</taxon>
        <taxon>Hologalegina</taxon>
        <taxon>IRL clade</taxon>
        <taxon>Trifolieae</taxon>
        <taxon>Trifolium</taxon>
    </lineage>
</organism>
<sequence>MYMEIYTSAGLGIRDLRLVNTSLLAKWRWKLLSQENELWKDVVIARYGSDVIGKRKLGDVDVPRLASNWWRDLCHLENGSNWFSLAVGKKVGRGDSTSFWNEVWVGVQSLRQRFPHFFGISLQQQVVIQEAGSLIDGRWQWNLMWRREMFQWEEDQYSELVEIIAPFFPLDINDKWLWLGDGIQGFTVKTTYLQLENVANNRRTLEPIEVFVFKRLWESASPSKIRAFVWQLLLNRVQTKDNLYKLKMLRTDQQTCVMCERKAETAVHLFLHCDCVSKVWYELRGGWVLP</sequence>
<dbReference type="EMBL" id="CASHSV030000188">
    <property type="protein sequence ID" value="CAJ2651887.1"/>
    <property type="molecule type" value="Genomic_DNA"/>
</dbReference>
<reference evidence="1" key="1">
    <citation type="submission" date="2023-10" db="EMBL/GenBank/DDBJ databases">
        <authorList>
            <person name="Rodriguez Cubillos JULIANA M."/>
            <person name="De Vega J."/>
        </authorList>
    </citation>
    <scope>NUCLEOTIDE SEQUENCE</scope>
</reference>
<evidence type="ECO:0000313" key="1">
    <source>
        <dbReference type="EMBL" id="CAJ2651887.1"/>
    </source>
</evidence>
<accession>A0ACB0K860</accession>
<gene>
    <name evidence="1" type="ORF">MILVUS5_LOCUS19450</name>
</gene>
<comment type="caution">
    <text evidence="1">The sequence shown here is derived from an EMBL/GenBank/DDBJ whole genome shotgun (WGS) entry which is preliminary data.</text>
</comment>
<name>A0ACB0K860_TRIPR</name>
<keyword evidence="2" id="KW-1185">Reference proteome</keyword>
<protein>
    <submittedName>
        <fullName evidence="1">Uncharacterized protein</fullName>
    </submittedName>
</protein>
<evidence type="ECO:0000313" key="2">
    <source>
        <dbReference type="Proteomes" id="UP001177021"/>
    </source>
</evidence>
<proteinExistence type="predicted"/>